<dbReference type="InterPro" id="IPR050409">
    <property type="entry name" value="E3_ubiq-protein_ligase"/>
</dbReference>
<protein>
    <recommendedName>
        <fullName evidence="3">HECT-type E3 ubiquitin transferase</fullName>
        <ecNumber evidence="3">2.3.2.26</ecNumber>
    </recommendedName>
</protein>
<dbReference type="InterPro" id="IPR036028">
    <property type="entry name" value="SH3-like_dom_sf"/>
</dbReference>
<comment type="caution">
    <text evidence="9">The sequence shown here is derived from an EMBL/GenBank/DDBJ whole genome shotgun (WGS) entry which is preliminary data.</text>
</comment>
<feature type="domain" description="HECT" evidence="8">
    <location>
        <begin position="169"/>
        <end position="508"/>
    </location>
</feature>
<dbReference type="EC" id="2.3.2.26" evidence="3"/>
<dbReference type="OrthoDB" id="8068875at2759"/>
<dbReference type="Gene3D" id="3.90.1750.10">
    <property type="entry name" value="Hect, E3 ligase catalytic domains"/>
    <property type="match status" value="1"/>
</dbReference>
<feature type="active site" description="Glycyl thioester intermediate" evidence="7">
    <location>
        <position position="475"/>
    </location>
</feature>
<keyword evidence="5" id="KW-0677">Repeat</keyword>
<dbReference type="STRING" id="1754192.A0A1Y1XLH5"/>
<dbReference type="SUPFAM" id="SSF50044">
    <property type="entry name" value="SH3-domain"/>
    <property type="match status" value="1"/>
</dbReference>
<evidence type="ECO:0000256" key="5">
    <source>
        <dbReference type="ARBA" id="ARBA00022737"/>
    </source>
</evidence>
<evidence type="ECO:0000256" key="7">
    <source>
        <dbReference type="PROSITE-ProRule" id="PRU00104"/>
    </source>
</evidence>
<dbReference type="FunFam" id="3.90.1750.10:FF:000079">
    <property type="entry name" value="E3 ubiquitin-protein ligase"/>
    <property type="match status" value="1"/>
</dbReference>
<dbReference type="GO" id="GO:0005737">
    <property type="term" value="C:cytoplasm"/>
    <property type="evidence" value="ECO:0007669"/>
    <property type="project" value="TreeGrafter"/>
</dbReference>
<dbReference type="GO" id="GO:0006511">
    <property type="term" value="P:ubiquitin-dependent protein catabolic process"/>
    <property type="evidence" value="ECO:0007669"/>
    <property type="project" value="TreeGrafter"/>
</dbReference>
<dbReference type="GO" id="GO:0016567">
    <property type="term" value="P:protein ubiquitination"/>
    <property type="evidence" value="ECO:0007669"/>
    <property type="project" value="TreeGrafter"/>
</dbReference>
<comment type="catalytic activity">
    <reaction evidence="1">
        <text>S-ubiquitinyl-[E2 ubiquitin-conjugating enzyme]-L-cysteine + [acceptor protein]-L-lysine = [E2 ubiquitin-conjugating enzyme]-L-cysteine + N(6)-ubiquitinyl-[acceptor protein]-L-lysine.</text>
        <dbReference type="EC" id="2.3.2.26"/>
    </reaction>
</comment>
<keyword evidence="10" id="KW-1185">Reference proteome</keyword>
<dbReference type="GO" id="GO:0061630">
    <property type="term" value="F:ubiquitin protein ligase activity"/>
    <property type="evidence" value="ECO:0007669"/>
    <property type="project" value="UniProtKB-EC"/>
</dbReference>
<dbReference type="InterPro" id="IPR000569">
    <property type="entry name" value="HECT_dom"/>
</dbReference>
<evidence type="ECO:0000256" key="1">
    <source>
        <dbReference type="ARBA" id="ARBA00000885"/>
    </source>
</evidence>
<dbReference type="SUPFAM" id="SSF56204">
    <property type="entry name" value="Hect, E3 ligase catalytic domain"/>
    <property type="match status" value="1"/>
</dbReference>
<evidence type="ECO:0000313" key="10">
    <source>
        <dbReference type="Proteomes" id="UP000193944"/>
    </source>
</evidence>
<dbReference type="CDD" id="cd00078">
    <property type="entry name" value="HECTc"/>
    <property type="match status" value="1"/>
</dbReference>
<evidence type="ECO:0000256" key="4">
    <source>
        <dbReference type="ARBA" id="ARBA00022679"/>
    </source>
</evidence>
<sequence length="508" mass="59161">MTFNYDSIMLKMFKIIKENNNNNNNNNKTTPRRKGHHLFNDLELELSSALVIATNKFIANKYDQLDLDTGELLIVTDWNYEDGWAFGHRKNNKEEKGKFPKVLVRICNKGDEELEGSSKNIITTEYKIKFEEKIENLRNSLEIENIETEILIHRKNLFNDAYDSIMNRSPNQLKNRLRIKYIGEEGIDTGGLLRDFFHNISKEIGNPNYSLFQYSSNNNSYELDVNPLSCVIDSNHLKYYRFIGRIMGLAIFHRQYLSINFSLIFYKKLLDKQLTFSDLEYVDPEMYKNIKWLKNNNGAENLCLTFALDTKDCFGNQKSIELKPNGANIEVTDSNKKEYINLIVKYKLNNTNDKKQFKALKKGFYEIVPSNKIHTLFNEVDLKYLLVGINEIDIDDWEKNTDYEGYKTNDITIINFWKCVRDFDNENRIKLLIFATGNSQVPVTGFKDLQGNGRITHFKLKNTGNLNDLPKSHTCFNRIDLPPYTSYTILKQKLLLAISEGVGSFSLE</sequence>
<dbReference type="Pfam" id="PF00632">
    <property type="entry name" value="HECT"/>
    <property type="match status" value="1"/>
</dbReference>
<dbReference type="PROSITE" id="PS50237">
    <property type="entry name" value="HECT"/>
    <property type="match status" value="1"/>
</dbReference>
<dbReference type="EMBL" id="MCFG01000019">
    <property type="protein sequence ID" value="ORX86582.1"/>
    <property type="molecule type" value="Genomic_DNA"/>
</dbReference>
<evidence type="ECO:0000256" key="3">
    <source>
        <dbReference type="ARBA" id="ARBA00012485"/>
    </source>
</evidence>
<evidence type="ECO:0000313" key="9">
    <source>
        <dbReference type="EMBL" id="ORX86582.1"/>
    </source>
</evidence>
<dbReference type="AlphaFoldDB" id="A0A1Y1XLH5"/>
<dbReference type="Proteomes" id="UP000193944">
    <property type="component" value="Unassembled WGS sequence"/>
</dbReference>
<evidence type="ECO:0000256" key="2">
    <source>
        <dbReference type="ARBA" id="ARBA00004906"/>
    </source>
</evidence>
<dbReference type="FunFam" id="3.30.2160.10:FF:000001">
    <property type="entry name" value="E3 ubiquitin-protein ligase NEDD4-like"/>
    <property type="match status" value="1"/>
</dbReference>
<evidence type="ECO:0000259" key="8">
    <source>
        <dbReference type="PROSITE" id="PS50237"/>
    </source>
</evidence>
<dbReference type="PANTHER" id="PTHR11254">
    <property type="entry name" value="HECT DOMAIN UBIQUITIN-PROTEIN LIGASE"/>
    <property type="match status" value="1"/>
</dbReference>
<reference evidence="9 10" key="1">
    <citation type="submission" date="2016-08" db="EMBL/GenBank/DDBJ databases">
        <title>A Parts List for Fungal Cellulosomes Revealed by Comparative Genomics.</title>
        <authorList>
            <consortium name="DOE Joint Genome Institute"/>
            <person name="Haitjema C.H."/>
            <person name="Gilmore S.P."/>
            <person name="Henske J.K."/>
            <person name="Solomon K.V."/>
            <person name="De Groot R."/>
            <person name="Kuo A."/>
            <person name="Mondo S.J."/>
            <person name="Salamov A.A."/>
            <person name="Labutti K."/>
            <person name="Zhao Z."/>
            <person name="Chiniquy J."/>
            <person name="Barry K."/>
            <person name="Brewer H.M."/>
            <person name="Purvine S.O."/>
            <person name="Wright A.T."/>
            <person name="Boxma B."/>
            <person name="Van Alen T."/>
            <person name="Hackstein J.H."/>
            <person name="Baker S.E."/>
            <person name="Grigoriev I.V."/>
            <person name="O'Malley M.A."/>
        </authorList>
    </citation>
    <scope>NUCLEOTIDE SEQUENCE [LARGE SCALE GENOMIC DNA]</scope>
    <source>
        <strain evidence="9 10">S4</strain>
    </source>
</reference>
<proteinExistence type="predicted"/>
<dbReference type="PANTHER" id="PTHR11254:SF440">
    <property type="entry name" value="E3 UBIQUITIN-PROTEIN LIGASE NEDD-4"/>
    <property type="match status" value="1"/>
</dbReference>
<keyword evidence="4" id="KW-0808">Transferase</keyword>
<keyword evidence="6 7" id="KW-0833">Ubl conjugation pathway</keyword>
<name>A0A1Y1XLH5_9FUNG</name>
<gene>
    <name evidence="9" type="ORF">BCR32DRAFT_228779</name>
</gene>
<dbReference type="Gene3D" id="3.30.2410.10">
    <property type="entry name" value="Hect, E3 ligase catalytic domain"/>
    <property type="match status" value="1"/>
</dbReference>
<dbReference type="InterPro" id="IPR035983">
    <property type="entry name" value="Hect_E3_ubiquitin_ligase"/>
</dbReference>
<organism evidence="9 10">
    <name type="scientific">Anaeromyces robustus</name>
    <dbReference type="NCBI Taxonomy" id="1754192"/>
    <lineage>
        <taxon>Eukaryota</taxon>
        <taxon>Fungi</taxon>
        <taxon>Fungi incertae sedis</taxon>
        <taxon>Chytridiomycota</taxon>
        <taxon>Chytridiomycota incertae sedis</taxon>
        <taxon>Neocallimastigomycetes</taxon>
        <taxon>Neocallimastigales</taxon>
        <taxon>Neocallimastigaceae</taxon>
        <taxon>Anaeromyces</taxon>
    </lineage>
</organism>
<dbReference type="Gene3D" id="3.30.2160.10">
    <property type="entry name" value="Hect, E3 ligase catalytic domain"/>
    <property type="match status" value="1"/>
</dbReference>
<accession>A0A1Y1XLH5</accession>
<dbReference type="FunFam" id="3.30.2410.10:FF:000001">
    <property type="entry name" value="E3 ubiquitin-protein ligase NEDD4-like"/>
    <property type="match status" value="1"/>
</dbReference>
<dbReference type="SMART" id="SM00119">
    <property type="entry name" value="HECTc"/>
    <property type="match status" value="1"/>
</dbReference>
<reference evidence="9 10" key="2">
    <citation type="submission" date="2016-08" db="EMBL/GenBank/DDBJ databases">
        <title>Pervasive Adenine N6-methylation of Active Genes in Fungi.</title>
        <authorList>
            <consortium name="DOE Joint Genome Institute"/>
            <person name="Mondo S.J."/>
            <person name="Dannebaum R.O."/>
            <person name="Kuo R.C."/>
            <person name="Labutti K."/>
            <person name="Haridas S."/>
            <person name="Kuo A."/>
            <person name="Salamov A."/>
            <person name="Ahrendt S.R."/>
            <person name="Lipzen A."/>
            <person name="Sullivan W."/>
            <person name="Andreopoulos W.B."/>
            <person name="Clum A."/>
            <person name="Lindquist E."/>
            <person name="Daum C."/>
            <person name="Ramamoorthy G.K."/>
            <person name="Gryganskyi A."/>
            <person name="Culley D."/>
            <person name="Magnuson J.K."/>
            <person name="James T.Y."/>
            <person name="O'Malley M.A."/>
            <person name="Stajich J.E."/>
            <person name="Spatafora J.W."/>
            <person name="Visel A."/>
            <person name="Grigoriev I.V."/>
        </authorList>
    </citation>
    <scope>NUCLEOTIDE SEQUENCE [LARGE SCALE GENOMIC DNA]</scope>
    <source>
        <strain evidence="9 10">S4</strain>
    </source>
</reference>
<comment type="pathway">
    <text evidence="2">Protein modification; protein ubiquitination.</text>
</comment>
<evidence type="ECO:0000256" key="6">
    <source>
        <dbReference type="ARBA" id="ARBA00022786"/>
    </source>
</evidence>